<dbReference type="AlphaFoldDB" id="A0A7J7NWM6"/>
<name>A0A7J7NWM6_9MAGN</name>
<accession>A0A7J7NWM6</accession>
<evidence type="ECO:0000313" key="1">
    <source>
        <dbReference type="EMBL" id="KAF6171607.1"/>
    </source>
</evidence>
<dbReference type="Proteomes" id="UP000541444">
    <property type="component" value="Unassembled WGS sequence"/>
</dbReference>
<sequence>MGDPSKRKGVTLKWEKVCKPIKEGGLGVRSLGEVNNAMLCKLHWVFKQGTKEWAKFLKTKFSSKSGDPIRYHKPSTIWTSIQMGAALSKPYIGWVIGNGQQIDFWRDTWTTDIPIMKYIKLLRDLWIKSKKRLNNFINPQDWNVPSDIRLLLLPLSIDLQHVQCNPNKQDEMV</sequence>
<evidence type="ECO:0000313" key="2">
    <source>
        <dbReference type="Proteomes" id="UP000541444"/>
    </source>
</evidence>
<gene>
    <name evidence="1" type="ORF">GIB67_008193</name>
</gene>
<comment type="caution">
    <text evidence="1">The sequence shown here is derived from an EMBL/GenBank/DDBJ whole genome shotgun (WGS) entry which is preliminary data.</text>
</comment>
<dbReference type="OrthoDB" id="1104000at2759"/>
<protein>
    <recommendedName>
        <fullName evidence="3">Reverse transcriptase</fullName>
    </recommendedName>
</protein>
<dbReference type="EMBL" id="JACGCM010000476">
    <property type="protein sequence ID" value="KAF6171607.1"/>
    <property type="molecule type" value="Genomic_DNA"/>
</dbReference>
<keyword evidence="2" id="KW-1185">Reference proteome</keyword>
<organism evidence="1 2">
    <name type="scientific">Kingdonia uniflora</name>
    <dbReference type="NCBI Taxonomy" id="39325"/>
    <lineage>
        <taxon>Eukaryota</taxon>
        <taxon>Viridiplantae</taxon>
        <taxon>Streptophyta</taxon>
        <taxon>Embryophyta</taxon>
        <taxon>Tracheophyta</taxon>
        <taxon>Spermatophyta</taxon>
        <taxon>Magnoliopsida</taxon>
        <taxon>Ranunculales</taxon>
        <taxon>Circaeasteraceae</taxon>
        <taxon>Kingdonia</taxon>
    </lineage>
</organism>
<reference evidence="1 2" key="1">
    <citation type="journal article" date="2020" name="IScience">
        <title>Genome Sequencing of the Endangered Kingdonia uniflora (Circaeasteraceae, Ranunculales) Reveals Potential Mechanisms of Evolutionary Specialization.</title>
        <authorList>
            <person name="Sun Y."/>
            <person name="Deng T."/>
            <person name="Zhang A."/>
            <person name="Moore M.J."/>
            <person name="Landis J.B."/>
            <person name="Lin N."/>
            <person name="Zhang H."/>
            <person name="Zhang X."/>
            <person name="Huang J."/>
            <person name="Zhang X."/>
            <person name="Sun H."/>
            <person name="Wang H."/>
        </authorList>
    </citation>
    <scope>NUCLEOTIDE SEQUENCE [LARGE SCALE GENOMIC DNA]</scope>
    <source>
        <strain evidence="1">TB1705</strain>
        <tissue evidence="1">Leaf</tissue>
    </source>
</reference>
<proteinExistence type="predicted"/>
<evidence type="ECO:0008006" key="3">
    <source>
        <dbReference type="Google" id="ProtNLM"/>
    </source>
</evidence>